<feature type="compositionally biased region" description="Basic and acidic residues" evidence="1">
    <location>
        <begin position="77"/>
        <end position="107"/>
    </location>
</feature>
<accession>A0ABW7HB56</accession>
<organism evidence="2 3">
    <name type="scientific">Pelomonas candidula</name>
    <dbReference type="NCBI Taxonomy" id="3299025"/>
    <lineage>
        <taxon>Bacteria</taxon>
        <taxon>Pseudomonadati</taxon>
        <taxon>Pseudomonadota</taxon>
        <taxon>Betaproteobacteria</taxon>
        <taxon>Burkholderiales</taxon>
        <taxon>Sphaerotilaceae</taxon>
        <taxon>Roseateles</taxon>
    </lineage>
</organism>
<protein>
    <submittedName>
        <fullName evidence="2">Uncharacterized protein</fullName>
    </submittedName>
</protein>
<dbReference type="EMBL" id="JBIGIC010000004">
    <property type="protein sequence ID" value="MFG6487145.1"/>
    <property type="molecule type" value="Genomic_DNA"/>
</dbReference>
<dbReference type="RefSeq" id="WP_394409400.1">
    <property type="nucleotide sequence ID" value="NZ_JBIGIC010000004.1"/>
</dbReference>
<keyword evidence="3" id="KW-1185">Reference proteome</keyword>
<feature type="compositionally biased region" description="Low complexity" evidence="1">
    <location>
        <begin position="179"/>
        <end position="196"/>
    </location>
</feature>
<feature type="compositionally biased region" description="Low complexity" evidence="1">
    <location>
        <begin position="138"/>
        <end position="147"/>
    </location>
</feature>
<sequence>MSPLLILLAATAASAPLSPPATRAEVAAQRAAVEQQFVREKAECEQRFAVSACLDELRQRRRDALAPLVRHEHELAAEERRDRAAAQAQRVKERELAADQGQHHERLVTAQPAVPPKTPASHAVRARSEEEVAREQARAANQAAAEAAQRRERAQAREEAMRQRIAEHEARQKNRTKPLAKPLPLPSASAASTPAN</sequence>
<gene>
    <name evidence="2" type="ORF">ACG04R_10730</name>
</gene>
<comment type="caution">
    <text evidence="2">The sequence shown here is derived from an EMBL/GenBank/DDBJ whole genome shotgun (WGS) entry which is preliminary data.</text>
</comment>
<evidence type="ECO:0000313" key="3">
    <source>
        <dbReference type="Proteomes" id="UP001606134"/>
    </source>
</evidence>
<dbReference type="Proteomes" id="UP001606134">
    <property type="component" value="Unassembled WGS sequence"/>
</dbReference>
<evidence type="ECO:0000256" key="1">
    <source>
        <dbReference type="SAM" id="MobiDB-lite"/>
    </source>
</evidence>
<feature type="compositionally biased region" description="Basic and acidic residues" evidence="1">
    <location>
        <begin position="126"/>
        <end position="137"/>
    </location>
</feature>
<evidence type="ECO:0000313" key="2">
    <source>
        <dbReference type="EMBL" id="MFG6487145.1"/>
    </source>
</evidence>
<feature type="region of interest" description="Disordered" evidence="1">
    <location>
        <begin position="77"/>
        <end position="196"/>
    </location>
</feature>
<reference evidence="2 3" key="1">
    <citation type="submission" date="2024-08" db="EMBL/GenBank/DDBJ databases">
        <authorList>
            <person name="Lu H."/>
        </authorList>
    </citation>
    <scope>NUCLEOTIDE SEQUENCE [LARGE SCALE GENOMIC DNA]</scope>
    <source>
        <strain evidence="2 3">BYS78W</strain>
    </source>
</reference>
<feature type="compositionally biased region" description="Basic and acidic residues" evidence="1">
    <location>
        <begin position="148"/>
        <end position="172"/>
    </location>
</feature>
<name>A0ABW7HB56_9BURK</name>
<proteinExistence type="predicted"/>